<protein>
    <submittedName>
        <fullName evidence="2">Uncharacterized protein</fullName>
    </submittedName>
</protein>
<name>A0A8H6QBQ0_9EURO</name>
<gene>
    <name evidence="1" type="ORF">CNMCM5793_004196</name>
    <name evidence="2" type="ORF">CNMCM6106_004359</name>
</gene>
<dbReference type="Proteomes" id="UP000630445">
    <property type="component" value="Unassembled WGS sequence"/>
</dbReference>
<dbReference type="AlphaFoldDB" id="A0A8H6QBQ0"/>
<evidence type="ECO:0000313" key="2">
    <source>
        <dbReference type="EMBL" id="KAF7169474.1"/>
    </source>
</evidence>
<evidence type="ECO:0000313" key="4">
    <source>
        <dbReference type="Proteomes" id="UP000662466"/>
    </source>
</evidence>
<dbReference type="EMBL" id="JACBAF010002036">
    <property type="protein sequence ID" value="KAF7169474.1"/>
    <property type="molecule type" value="Genomic_DNA"/>
</dbReference>
<dbReference type="Proteomes" id="UP000662466">
    <property type="component" value="Unassembled WGS sequence"/>
</dbReference>
<evidence type="ECO:0000313" key="3">
    <source>
        <dbReference type="Proteomes" id="UP000630445"/>
    </source>
</evidence>
<dbReference type="EMBL" id="JACBAD010001871">
    <property type="protein sequence ID" value="KAF7131146.1"/>
    <property type="molecule type" value="Genomic_DNA"/>
</dbReference>
<keyword evidence="3" id="KW-1185">Reference proteome</keyword>
<reference evidence="2" key="1">
    <citation type="submission" date="2020-06" db="EMBL/GenBank/DDBJ databases">
        <title>Draft genome sequences of strains closely related to Aspergillus parafelis and Aspergillus hiratsukae.</title>
        <authorList>
            <person name="Dos Santos R.A.C."/>
            <person name="Rivero-Menendez O."/>
            <person name="Steenwyk J.L."/>
            <person name="Mead M.E."/>
            <person name="Goldman G.H."/>
            <person name="Alastruey-Izquierdo A."/>
            <person name="Rokas A."/>
        </authorList>
    </citation>
    <scope>NUCLEOTIDE SEQUENCE</scope>
    <source>
        <strain evidence="1">CNM-CM5793</strain>
        <strain evidence="2">CNM-CM6106</strain>
    </source>
</reference>
<accession>A0A8H6QBQ0</accession>
<proteinExistence type="predicted"/>
<comment type="caution">
    <text evidence="2">The sequence shown here is derived from an EMBL/GenBank/DDBJ whole genome shotgun (WGS) entry which is preliminary data.</text>
</comment>
<evidence type="ECO:0000313" key="1">
    <source>
        <dbReference type="EMBL" id="KAF7131146.1"/>
    </source>
</evidence>
<sequence>MRDESRIELVASSSAADQRLLIGDCYGIGKFLDRNPRPNLHHVQTSCFAENYAVGARCDAYIDVTPKAIGKFLSERIRAYYRQHQPPRREEAFTDLPTSYTSMASSCPVSGPGCGFSTAT</sequence>
<organism evidence="2 4">
    <name type="scientific">Aspergillus hiratsukae</name>
    <dbReference type="NCBI Taxonomy" id="1194566"/>
    <lineage>
        <taxon>Eukaryota</taxon>
        <taxon>Fungi</taxon>
        <taxon>Dikarya</taxon>
        <taxon>Ascomycota</taxon>
        <taxon>Pezizomycotina</taxon>
        <taxon>Eurotiomycetes</taxon>
        <taxon>Eurotiomycetidae</taxon>
        <taxon>Eurotiales</taxon>
        <taxon>Aspergillaceae</taxon>
        <taxon>Aspergillus</taxon>
        <taxon>Aspergillus subgen. Fumigati</taxon>
    </lineage>
</organism>